<dbReference type="AlphaFoldDB" id="A0A392UEA5"/>
<name>A0A392UEA5_9FABA</name>
<comment type="caution">
    <text evidence="1">The sequence shown here is derived from an EMBL/GenBank/DDBJ whole genome shotgun (WGS) entry which is preliminary data.</text>
</comment>
<reference evidence="1 2" key="1">
    <citation type="journal article" date="2018" name="Front. Plant Sci.">
        <title>Red Clover (Trifolium pratense) and Zigzag Clover (T. medium) - A Picture of Genomic Similarities and Differences.</title>
        <authorList>
            <person name="Dluhosova J."/>
            <person name="Istvanek J."/>
            <person name="Nedelnik J."/>
            <person name="Repkova J."/>
        </authorList>
    </citation>
    <scope>NUCLEOTIDE SEQUENCE [LARGE SCALE GENOMIC DNA]</scope>
    <source>
        <strain evidence="2">cv. 10/8</strain>
        <tissue evidence="1">Leaf</tissue>
    </source>
</reference>
<proteinExistence type="predicted"/>
<accession>A0A392UEA5</accession>
<protein>
    <submittedName>
        <fullName evidence="1">Uncharacterized protein</fullName>
    </submittedName>
</protein>
<evidence type="ECO:0000313" key="1">
    <source>
        <dbReference type="EMBL" id="MCI71348.1"/>
    </source>
</evidence>
<organism evidence="1 2">
    <name type="scientific">Trifolium medium</name>
    <dbReference type="NCBI Taxonomy" id="97028"/>
    <lineage>
        <taxon>Eukaryota</taxon>
        <taxon>Viridiplantae</taxon>
        <taxon>Streptophyta</taxon>
        <taxon>Embryophyta</taxon>
        <taxon>Tracheophyta</taxon>
        <taxon>Spermatophyta</taxon>
        <taxon>Magnoliopsida</taxon>
        <taxon>eudicotyledons</taxon>
        <taxon>Gunneridae</taxon>
        <taxon>Pentapetalae</taxon>
        <taxon>rosids</taxon>
        <taxon>fabids</taxon>
        <taxon>Fabales</taxon>
        <taxon>Fabaceae</taxon>
        <taxon>Papilionoideae</taxon>
        <taxon>50 kb inversion clade</taxon>
        <taxon>NPAAA clade</taxon>
        <taxon>Hologalegina</taxon>
        <taxon>IRL clade</taxon>
        <taxon>Trifolieae</taxon>
        <taxon>Trifolium</taxon>
    </lineage>
</organism>
<sequence>MLQKKKWPLNQGTVRHARVRNHTAFISKNGASRQMLLRAAPEA</sequence>
<keyword evidence="2" id="KW-1185">Reference proteome</keyword>
<dbReference type="Proteomes" id="UP000265520">
    <property type="component" value="Unassembled WGS sequence"/>
</dbReference>
<evidence type="ECO:0000313" key="2">
    <source>
        <dbReference type="Proteomes" id="UP000265520"/>
    </source>
</evidence>
<dbReference type="EMBL" id="LXQA010794589">
    <property type="protein sequence ID" value="MCI71348.1"/>
    <property type="molecule type" value="Genomic_DNA"/>
</dbReference>
<feature type="non-terminal residue" evidence="1">
    <location>
        <position position="43"/>
    </location>
</feature>